<proteinExistence type="predicted"/>
<protein>
    <recommendedName>
        <fullName evidence="1">VWFA domain-containing protein</fullName>
    </recommendedName>
</protein>
<dbReference type="PROSITE" id="PS50234">
    <property type="entry name" value="VWFA"/>
    <property type="match status" value="1"/>
</dbReference>
<dbReference type="CDD" id="cd00198">
    <property type="entry name" value="vWFA"/>
    <property type="match status" value="1"/>
</dbReference>
<evidence type="ECO:0000313" key="3">
    <source>
        <dbReference type="Proteomes" id="UP000029095"/>
    </source>
</evidence>
<dbReference type="Proteomes" id="UP000029095">
    <property type="component" value="Unassembled WGS sequence"/>
</dbReference>
<comment type="caution">
    <text evidence="2">The sequence shown here is derived from an EMBL/GenBank/DDBJ whole genome shotgun (WGS) entry which is preliminary data.</text>
</comment>
<reference evidence="2 3" key="1">
    <citation type="submission" date="2014-05" db="EMBL/GenBank/DDBJ databases">
        <title>Complete genome sequence of the Streptomyces mutabilis TRM45540.</title>
        <authorList>
            <person name="Luo X."/>
            <person name="Zhang L."/>
        </authorList>
    </citation>
    <scope>NUCLEOTIDE SEQUENCE [LARGE SCALE GENOMIC DNA]</scope>
    <source>
        <strain evidence="2 3">TRM45540</strain>
    </source>
</reference>
<evidence type="ECO:0000259" key="1">
    <source>
        <dbReference type="PROSITE" id="PS50234"/>
    </source>
</evidence>
<keyword evidence="3" id="KW-1185">Reference proteome</keyword>
<dbReference type="InterPro" id="IPR036465">
    <property type="entry name" value="vWFA_dom_sf"/>
</dbReference>
<dbReference type="InterPro" id="IPR019303">
    <property type="entry name" value="vWA_TerF_C"/>
</dbReference>
<dbReference type="Gene3D" id="3.40.50.410">
    <property type="entry name" value="von Willebrand factor, type A domain"/>
    <property type="match status" value="1"/>
</dbReference>
<dbReference type="STRING" id="1915400.FM21_34710"/>
<dbReference type="InterPro" id="IPR002035">
    <property type="entry name" value="VWF_A"/>
</dbReference>
<dbReference type="Pfam" id="PF10138">
    <property type="entry name" value="vWA-TerF-like"/>
    <property type="match status" value="1"/>
</dbReference>
<dbReference type="SMART" id="SM00327">
    <property type="entry name" value="VWA"/>
    <property type="match status" value="1"/>
</dbReference>
<accession>A0A086MRB3</accession>
<evidence type="ECO:0000313" key="2">
    <source>
        <dbReference type="EMBL" id="KFG71431.1"/>
    </source>
</evidence>
<feature type="domain" description="VWFA" evidence="1">
    <location>
        <begin position="61"/>
        <end position="241"/>
    </location>
</feature>
<dbReference type="AlphaFoldDB" id="A0A086MRB3"/>
<dbReference type="HOGENOM" id="CLU_089656_0_0_11"/>
<dbReference type="EMBL" id="JNFQ01000007">
    <property type="protein sequence ID" value="KFG71431.1"/>
    <property type="molecule type" value="Genomic_DNA"/>
</dbReference>
<organism evidence="2 3">
    <name type="scientific">Streptomyces mutabilis</name>
    <dbReference type="NCBI Taxonomy" id="67332"/>
    <lineage>
        <taxon>Bacteria</taxon>
        <taxon>Bacillati</taxon>
        <taxon>Actinomycetota</taxon>
        <taxon>Actinomycetes</taxon>
        <taxon>Kitasatosporales</taxon>
        <taxon>Streptomycetaceae</taxon>
        <taxon>Streptomyces</taxon>
    </lineage>
</organism>
<gene>
    <name evidence="2" type="ORF">FM21_34710</name>
</gene>
<name>A0A086MRB3_9ACTN</name>
<dbReference type="SUPFAM" id="SSF53300">
    <property type="entry name" value="vWA-like"/>
    <property type="match status" value="1"/>
</dbReference>
<sequence length="257" mass="28106">MDQFHGRPGPTTGITMFKKFFSASPASAEQPAAPVRTPLADLTKKAAYSLQKSGLSGQRAAVYLVLDRSGSMRKYYSDGTVQYLAERILGLARNLDDDGAVPVTFFSTEVDGTITVSVDDYAGRIEAAHNGMGHMGRTHYATALRAVLEQHRQSGATAPALIVFQTDGNPDDRAEVISLMHEIVGENEEEAVDAFVAFVAFGKKVDFLRTLDVLGLRADHVSLFQADEPEQIADEELYDGITHEFVPWLRSRQLAGR</sequence>